<name>E9GAP8_DAPPU</name>
<evidence type="ECO:0000313" key="2">
    <source>
        <dbReference type="Proteomes" id="UP000000305"/>
    </source>
</evidence>
<dbReference type="EMBL" id="GL732537">
    <property type="protein sequence ID" value="EFX83295.1"/>
    <property type="molecule type" value="Genomic_DNA"/>
</dbReference>
<protein>
    <submittedName>
        <fullName evidence="1">Uncharacterized protein</fullName>
    </submittedName>
</protein>
<dbReference type="PANTHER" id="PTHR23263">
    <property type="entry name" value="SMALL PROLINE-RICH PROTEIN"/>
    <property type="match status" value="1"/>
</dbReference>
<accession>E9GAP8</accession>
<evidence type="ECO:0000313" key="1">
    <source>
        <dbReference type="EMBL" id="EFX83295.1"/>
    </source>
</evidence>
<sequence length="363" mass="41631">MPTPDYTTTKYASAGYYIIKAPVNYTTTYDAPSYYADALNYRYSSLTGFVLLLNIVSLLAESTPGVPWVWRILIYYAAVFLHQHTQRPVTTPGLRTTTPKMLNITQGRMLPQFTTPRNLSQRKAPVYYTANASDCYMKIYAAPNYYTGALRGNTNNQFASKGKYALFGDVLLLNLLSLMDMTGVISDVSLVWRIYIATLLSYYATTYSTTCYYTGTFNYYTEKAEYYSRTHATPVCYTEEPKHYSEVMRYYQTEAPVYYTTNASECYMKIYAALNYYTGASKSNTINVQPIGKQGSLMAGSHEFTDVFWATRLIYTNIYAAPSYCTEVSLYPKLHQQNFEYYTEDLKHYTTIAKKYYTEAVAY</sequence>
<reference evidence="1 2" key="1">
    <citation type="journal article" date="2011" name="Science">
        <title>The ecoresponsive genome of Daphnia pulex.</title>
        <authorList>
            <person name="Colbourne J.K."/>
            <person name="Pfrender M.E."/>
            <person name="Gilbert D."/>
            <person name="Thomas W.K."/>
            <person name="Tucker A."/>
            <person name="Oakley T.H."/>
            <person name="Tokishita S."/>
            <person name="Aerts A."/>
            <person name="Arnold G.J."/>
            <person name="Basu M.K."/>
            <person name="Bauer D.J."/>
            <person name="Caceres C.E."/>
            <person name="Carmel L."/>
            <person name="Casola C."/>
            <person name="Choi J.H."/>
            <person name="Detter J.C."/>
            <person name="Dong Q."/>
            <person name="Dusheyko S."/>
            <person name="Eads B.D."/>
            <person name="Frohlich T."/>
            <person name="Geiler-Samerotte K.A."/>
            <person name="Gerlach D."/>
            <person name="Hatcher P."/>
            <person name="Jogdeo S."/>
            <person name="Krijgsveld J."/>
            <person name="Kriventseva E.V."/>
            <person name="Kultz D."/>
            <person name="Laforsch C."/>
            <person name="Lindquist E."/>
            <person name="Lopez J."/>
            <person name="Manak J.R."/>
            <person name="Muller J."/>
            <person name="Pangilinan J."/>
            <person name="Patwardhan R.P."/>
            <person name="Pitluck S."/>
            <person name="Pritham E.J."/>
            <person name="Rechtsteiner A."/>
            <person name="Rho M."/>
            <person name="Rogozin I.B."/>
            <person name="Sakarya O."/>
            <person name="Salamov A."/>
            <person name="Schaack S."/>
            <person name="Shapiro H."/>
            <person name="Shiga Y."/>
            <person name="Skalitzky C."/>
            <person name="Smith Z."/>
            <person name="Souvorov A."/>
            <person name="Sung W."/>
            <person name="Tang Z."/>
            <person name="Tsuchiya D."/>
            <person name="Tu H."/>
            <person name="Vos H."/>
            <person name="Wang M."/>
            <person name="Wolf Y.I."/>
            <person name="Yamagata H."/>
            <person name="Yamada T."/>
            <person name="Ye Y."/>
            <person name="Shaw J.R."/>
            <person name="Andrews J."/>
            <person name="Crease T.J."/>
            <person name="Tang H."/>
            <person name="Lucas S.M."/>
            <person name="Robertson H.M."/>
            <person name="Bork P."/>
            <person name="Koonin E.V."/>
            <person name="Zdobnov E.M."/>
            <person name="Grigoriev I.V."/>
            <person name="Lynch M."/>
            <person name="Boore J.L."/>
        </authorList>
    </citation>
    <scope>NUCLEOTIDE SEQUENCE [LARGE SCALE GENOMIC DNA]</scope>
</reference>
<dbReference type="HOGENOM" id="CLU_763453_0_0_1"/>
<dbReference type="Proteomes" id="UP000000305">
    <property type="component" value="Unassembled WGS sequence"/>
</dbReference>
<keyword evidence="2" id="KW-1185">Reference proteome</keyword>
<dbReference type="AlphaFoldDB" id="E9GAP8"/>
<dbReference type="KEGG" id="dpx:DAPPUDRAFT_240024"/>
<dbReference type="InParanoid" id="E9GAP8"/>
<dbReference type="PANTHER" id="PTHR23263:SF124">
    <property type="entry name" value="SMALL PROLINE-RICH PROTEIN 3"/>
    <property type="match status" value="1"/>
</dbReference>
<dbReference type="PhylomeDB" id="E9GAP8"/>
<proteinExistence type="predicted"/>
<organism evidence="1 2">
    <name type="scientific">Daphnia pulex</name>
    <name type="common">Water flea</name>
    <dbReference type="NCBI Taxonomy" id="6669"/>
    <lineage>
        <taxon>Eukaryota</taxon>
        <taxon>Metazoa</taxon>
        <taxon>Ecdysozoa</taxon>
        <taxon>Arthropoda</taxon>
        <taxon>Crustacea</taxon>
        <taxon>Branchiopoda</taxon>
        <taxon>Diplostraca</taxon>
        <taxon>Cladocera</taxon>
        <taxon>Anomopoda</taxon>
        <taxon>Daphniidae</taxon>
        <taxon>Daphnia</taxon>
    </lineage>
</organism>
<gene>
    <name evidence="1" type="ORF">DAPPUDRAFT_240024</name>
</gene>